<keyword evidence="3" id="KW-0949">S-adenosyl-L-methionine</keyword>
<sequence length="232" mass="24121">MTDEHAVARIARFWEARARESALRFSLPGAPAGPAGTDQLAFAASGRDLLDAAAELVGWRPSGLRLAVDVGCGAGRLLEPLSRLSDAVIAVDVAPTMIETAQEIHGHREGFSWLVGHAGALEGVADAAADAVLALGVLTHLPTQALQLEALAELARVLLPGGAALFDVRDRPAPLELPGESAVPDRVARHPLWRGVPLDLETLAGAAAEEGLELERIAGSGSGRCLVLARRA</sequence>
<dbReference type="Gene3D" id="3.40.50.150">
    <property type="entry name" value="Vaccinia Virus protein VP39"/>
    <property type="match status" value="1"/>
</dbReference>
<dbReference type="PANTHER" id="PTHR43464">
    <property type="entry name" value="METHYLTRANSFERASE"/>
    <property type="match status" value="1"/>
</dbReference>
<dbReference type="InterPro" id="IPR029063">
    <property type="entry name" value="SAM-dependent_MTases_sf"/>
</dbReference>
<dbReference type="Pfam" id="PF08241">
    <property type="entry name" value="Methyltransf_11"/>
    <property type="match status" value="1"/>
</dbReference>
<keyword evidence="1 5" id="KW-0489">Methyltransferase</keyword>
<accession>A0ABU4VE09</accession>
<dbReference type="PANTHER" id="PTHR43464:SF19">
    <property type="entry name" value="UBIQUINONE BIOSYNTHESIS O-METHYLTRANSFERASE, MITOCHONDRIAL"/>
    <property type="match status" value="1"/>
</dbReference>
<dbReference type="GO" id="GO:0032259">
    <property type="term" value="P:methylation"/>
    <property type="evidence" value="ECO:0007669"/>
    <property type="project" value="UniProtKB-KW"/>
</dbReference>
<feature type="domain" description="Methyltransferase type 11" evidence="4">
    <location>
        <begin position="68"/>
        <end position="166"/>
    </location>
</feature>
<evidence type="ECO:0000313" key="6">
    <source>
        <dbReference type="Proteomes" id="UP001277761"/>
    </source>
</evidence>
<organism evidence="5 6">
    <name type="scientific">Patulibacter brassicae</name>
    <dbReference type="NCBI Taxonomy" id="1705717"/>
    <lineage>
        <taxon>Bacteria</taxon>
        <taxon>Bacillati</taxon>
        <taxon>Actinomycetota</taxon>
        <taxon>Thermoleophilia</taxon>
        <taxon>Solirubrobacterales</taxon>
        <taxon>Patulibacteraceae</taxon>
        <taxon>Patulibacter</taxon>
    </lineage>
</organism>
<dbReference type="SUPFAM" id="SSF53335">
    <property type="entry name" value="S-adenosyl-L-methionine-dependent methyltransferases"/>
    <property type="match status" value="1"/>
</dbReference>
<evidence type="ECO:0000256" key="3">
    <source>
        <dbReference type="ARBA" id="ARBA00022691"/>
    </source>
</evidence>
<reference evidence="5 6" key="1">
    <citation type="submission" date="2023-11" db="EMBL/GenBank/DDBJ databases">
        <authorList>
            <person name="Xu M."/>
            <person name="Jiang T."/>
        </authorList>
    </citation>
    <scope>NUCLEOTIDE SEQUENCE [LARGE SCALE GENOMIC DNA]</scope>
    <source>
        <strain evidence="5 6">SD</strain>
    </source>
</reference>
<dbReference type="RefSeq" id="WP_319952181.1">
    <property type="nucleotide sequence ID" value="NZ_JAXAVX010000001.1"/>
</dbReference>
<evidence type="ECO:0000259" key="4">
    <source>
        <dbReference type="Pfam" id="PF08241"/>
    </source>
</evidence>
<dbReference type="EMBL" id="JAXAVX010000001">
    <property type="protein sequence ID" value="MDX8150028.1"/>
    <property type="molecule type" value="Genomic_DNA"/>
</dbReference>
<keyword evidence="6" id="KW-1185">Reference proteome</keyword>
<evidence type="ECO:0000256" key="2">
    <source>
        <dbReference type="ARBA" id="ARBA00022679"/>
    </source>
</evidence>
<dbReference type="InterPro" id="IPR013216">
    <property type="entry name" value="Methyltransf_11"/>
</dbReference>
<comment type="caution">
    <text evidence="5">The sequence shown here is derived from an EMBL/GenBank/DDBJ whole genome shotgun (WGS) entry which is preliminary data.</text>
</comment>
<keyword evidence="2" id="KW-0808">Transferase</keyword>
<protein>
    <submittedName>
        <fullName evidence="5">Methyltransferase domain-containing protein</fullName>
    </submittedName>
</protein>
<dbReference type="Proteomes" id="UP001277761">
    <property type="component" value="Unassembled WGS sequence"/>
</dbReference>
<evidence type="ECO:0000256" key="1">
    <source>
        <dbReference type="ARBA" id="ARBA00022603"/>
    </source>
</evidence>
<name>A0ABU4VE09_9ACTN</name>
<evidence type="ECO:0000313" key="5">
    <source>
        <dbReference type="EMBL" id="MDX8150028.1"/>
    </source>
</evidence>
<dbReference type="GO" id="GO:0008168">
    <property type="term" value="F:methyltransferase activity"/>
    <property type="evidence" value="ECO:0007669"/>
    <property type="project" value="UniProtKB-KW"/>
</dbReference>
<proteinExistence type="predicted"/>
<gene>
    <name evidence="5" type="ORF">SK069_00350</name>
</gene>
<dbReference type="CDD" id="cd02440">
    <property type="entry name" value="AdoMet_MTases"/>
    <property type="match status" value="1"/>
</dbReference>